<dbReference type="EMBL" id="LQYN01000158">
    <property type="protein sequence ID" value="KYC85937.1"/>
    <property type="molecule type" value="Genomic_DNA"/>
</dbReference>
<evidence type="ECO:0000259" key="3">
    <source>
        <dbReference type="Pfam" id="PF04536"/>
    </source>
</evidence>
<keyword evidence="2" id="KW-1133">Transmembrane helix</keyword>
<feature type="domain" description="TPM" evidence="3">
    <location>
        <begin position="39"/>
        <end position="158"/>
    </location>
</feature>
<feature type="transmembrane region" description="Helical" evidence="2">
    <location>
        <begin position="179"/>
        <end position="199"/>
    </location>
</feature>
<comment type="caution">
    <text evidence="4">The sequence shown here is derived from an EMBL/GenBank/DDBJ whole genome shotgun (WGS) entry which is preliminary data.</text>
</comment>
<name>A0A150KM90_9BACI</name>
<organism evidence="4 5">
    <name type="scientific">Heyndrickxia sporothermodurans</name>
    <dbReference type="NCBI Taxonomy" id="46224"/>
    <lineage>
        <taxon>Bacteria</taxon>
        <taxon>Bacillati</taxon>
        <taxon>Bacillota</taxon>
        <taxon>Bacilli</taxon>
        <taxon>Bacillales</taxon>
        <taxon>Bacillaceae</taxon>
        <taxon>Heyndrickxia</taxon>
    </lineage>
</organism>
<gene>
    <name evidence="4" type="ORF">B4102_4091</name>
</gene>
<dbReference type="Proteomes" id="UP000075666">
    <property type="component" value="Unassembled WGS sequence"/>
</dbReference>
<reference evidence="4 5" key="1">
    <citation type="submission" date="2016-01" db="EMBL/GenBank/DDBJ databases">
        <title>Genome Sequences of Twelve Sporeforming Bacillus Species Isolated from Foods.</title>
        <authorList>
            <person name="Berendsen E.M."/>
            <person name="Wells-Bennik M.H."/>
            <person name="Krawcyk A.O."/>
            <person name="De Jong A."/>
            <person name="Holsappel S."/>
            <person name="Eijlander R.T."/>
            <person name="Kuipers O.P."/>
        </authorList>
    </citation>
    <scope>NUCLEOTIDE SEQUENCE [LARGE SCALE GENOMIC DNA]</scope>
    <source>
        <strain evidence="4 5">B4102</strain>
    </source>
</reference>
<dbReference type="AlphaFoldDB" id="A0A150KM90"/>
<feature type="region of interest" description="Disordered" evidence="1">
    <location>
        <begin position="232"/>
        <end position="263"/>
    </location>
</feature>
<dbReference type="PATRIC" id="fig|46224.3.peg.1555"/>
<dbReference type="STRING" id="46224.B4102_4091"/>
<proteinExistence type="predicted"/>
<evidence type="ECO:0000256" key="1">
    <source>
        <dbReference type="SAM" id="MobiDB-lite"/>
    </source>
</evidence>
<evidence type="ECO:0000256" key="2">
    <source>
        <dbReference type="SAM" id="Phobius"/>
    </source>
</evidence>
<keyword evidence="5" id="KW-1185">Reference proteome</keyword>
<protein>
    <recommendedName>
        <fullName evidence="3">TPM domain-containing protein</fullName>
    </recommendedName>
</protein>
<keyword evidence="2" id="KW-0472">Membrane</keyword>
<evidence type="ECO:0000313" key="4">
    <source>
        <dbReference type="EMBL" id="KYC85937.1"/>
    </source>
</evidence>
<accession>A0A150KM90</accession>
<dbReference type="Gene3D" id="3.10.310.50">
    <property type="match status" value="1"/>
</dbReference>
<sequence>MVSKARKIGHFFMLLSIIFVLFLPRITAQAESLNQKQFVYDDAKLLTNEEKAELEALSSKLSKERNTAFLIITVNGTKGKNFVQYVEDFYDEKAPGYDKPHGNTAILFIDMKNRDVHIAGYKKAEDYLDNKRIDLVLYKITPDLSNGDYFHAFSKFITLSHEYMGYRPGISPDNLVFKWWFQLLIAIGVAGLIVGLMAYRSGGRVTVNSHTYLNSNQSRIINKYDRFVRQTVTKQKKPSNNNSSGGGGISRGGHSHSGGSRKF</sequence>
<evidence type="ECO:0000313" key="5">
    <source>
        <dbReference type="Proteomes" id="UP000075666"/>
    </source>
</evidence>
<dbReference type="InterPro" id="IPR007621">
    <property type="entry name" value="TPM_dom"/>
</dbReference>
<keyword evidence="2" id="KW-0812">Transmembrane</keyword>
<dbReference type="Pfam" id="PF04536">
    <property type="entry name" value="TPM_phosphatase"/>
    <property type="match status" value="1"/>
</dbReference>